<reference evidence="1 2" key="1">
    <citation type="submission" date="2019-03" db="EMBL/GenBank/DDBJ databases">
        <title>Genomic Encyclopedia of Type Strains, Phase IV (KMG-IV): sequencing the most valuable type-strain genomes for metagenomic binning, comparative biology and taxonomic classification.</title>
        <authorList>
            <person name="Goeker M."/>
        </authorList>
    </citation>
    <scope>NUCLEOTIDE SEQUENCE [LARGE SCALE GENOMIC DNA]</scope>
    <source>
        <strain evidence="1 2">DSM 24629</strain>
    </source>
</reference>
<dbReference type="EMBL" id="SMAL01000003">
    <property type="protein sequence ID" value="TCT15390.1"/>
    <property type="molecule type" value="Genomic_DNA"/>
</dbReference>
<protein>
    <submittedName>
        <fullName evidence="1">Uncharacterized protein</fullName>
    </submittedName>
</protein>
<evidence type="ECO:0000313" key="1">
    <source>
        <dbReference type="EMBL" id="TCT15390.1"/>
    </source>
</evidence>
<comment type="caution">
    <text evidence="1">The sequence shown here is derived from an EMBL/GenBank/DDBJ whole genome shotgun (WGS) entry which is preliminary data.</text>
</comment>
<proteinExistence type="predicted"/>
<sequence length="58" mass="6660">MKSALNYGIHSTFFELFVLLFEKVVLQEIYNIVGCLTFQPVDANYIIYSLKYFVSATG</sequence>
<dbReference type="AlphaFoldDB" id="A0A4V2V0D3"/>
<dbReference type="Proteomes" id="UP000294902">
    <property type="component" value="Unassembled WGS sequence"/>
</dbReference>
<evidence type="ECO:0000313" key="2">
    <source>
        <dbReference type="Proteomes" id="UP000294902"/>
    </source>
</evidence>
<name>A0A4V2V0D3_9FIRM</name>
<gene>
    <name evidence="1" type="ORF">EDC18_10395</name>
</gene>
<accession>A0A4V2V0D3</accession>
<keyword evidence="2" id="KW-1185">Reference proteome</keyword>
<organism evidence="1 2">
    <name type="scientific">Natranaerovirga pectinivora</name>
    <dbReference type="NCBI Taxonomy" id="682400"/>
    <lineage>
        <taxon>Bacteria</taxon>
        <taxon>Bacillati</taxon>
        <taxon>Bacillota</taxon>
        <taxon>Clostridia</taxon>
        <taxon>Lachnospirales</taxon>
        <taxon>Natranaerovirgaceae</taxon>
        <taxon>Natranaerovirga</taxon>
    </lineage>
</organism>